<evidence type="ECO:0000313" key="3">
    <source>
        <dbReference type="Proteomes" id="UP000315252"/>
    </source>
</evidence>
<sequence>MAIKITDIVRYPVKGMSGEHLNDVALTTGLGLPDDRRFALSHGSTAFDIKAPQWMPKANFLMLAKNEKLAQLQTSFDSDSGQLTIERGGKQVVAGKITEPMGRTIVAQFFAGFLGDQARGAPKLIEAPGHMFSDVREKCVSIINIASIKDLERVARSELDPLRFRGNVMIEGAQPWQEFDWVGQEIEISGVRLKVLSKIRRCPATSVNPSTAERDINVPQTLQRGFGHVHMGIYAEVLNDGRISVGDGLQL</sequence>
<dbReference type="GO" id="GO:0003824">
    <property type="term" value="F:catalytic activity"/>
    <property type="evidence" value="ECO:0007669"/>
    <property type="project" value="InterPro"/>
</dbReference>
<dbReference type="InterPro" id="IPR011037">
    <property type="entry name" value="Pyrv_Knase-like_insert_dom_sf"/>
</dbReference>
<proteinExistence type="predicted"/>
<evidence type="ECO:0000259" key="1">
    <source>
        <dbReference type="PROSITE" id="PS51340"/>
    </source>
</evidence>
<protein>
    <submittedName>
        <fullName evidence="2">MOSC domain-containing protein</fullName>
    </submittedName>
</protein>
<dbReference type="SUPFAM" id="SSF50800">
    <property type="entry name" value="PK beta-barrel domain-like"/>
    <property type="match status" value="1"/>
</dbReference>
<dbReference type="Pfam" id="PF03473">
    <property type="entry name" value="MOSC"/>
    <property type="match status" value="1"/>
</dbReference>
<dbReference type="RefSeq" id="WP_142899121.1">
    <property type="nucleotide sequence ID" value="NZ_ML660062.1"/>
</dbReference>
<dbReference type="GO" id="GO:0030151">
    <property type="term" value="F:molybdenum ion binding"/>
    <property type="evidence" value="ECO:0007669"/>
    <property type="project" value="InterPro"/>
</dbReference>
<dbReference type="InterPro" id="IPR005303">
    <property type="entry name" value="MOCOS_middle"/>
</dbReference>
<organism evidence="2 3">
    <name type="scientific">Denitrobaculum tricleocarpae</name>
    <dbReference type="NCBI Taxonomy" id="2591009"/>
    <lineage>
        <taxon>Bacteria</taxon>
        <taxon>Pseudomonadati</taxon>
        <taxon>Pseudomonadota</taxon>
        <taxon>Alphaproteobacteria</taxon>
        <taxon>Rhodospirillales</taxon>
        <taxon>Rhodospirillaceae</taxon>
        <taxon>Denitrobaculum</taxon>
    </lineage>
</organism>
<dbReference type="Gene3D" id="2.40.33.20">
    <property type="entry name" value="PK beta-barrel domain-like"/>
    <property type="match status" value="1"/>
</dbReference>
<dbReference type="Pfam" id="PF03476">
    <property type="entry name" value="MOSC_N"/>
    <property type="match status" value="1"/>
</dbReference>
<comment type="caution">
    <text evidence="2">The sequence shown here is derived from an EMBL/GenBank/DDBJ whole genome shotgun (WGS) entry which is preliminary data.</text>
</comment>
<dbReference type="EMBL" id="VHSH01000011">
    <property type="protein sequence ID" value="TQV73221.1"/>
    <property type="molecule type" value="Genomic_DNA"/>
</dbReference>
<dbReference type="AlphaFoldDB" id="A0A545T7M7"/>
<dbReference type="OrthoDB" id="581532at2"/>
<gene>
    <name evidence="2" type="ORF">FKG95_24690</name>
</gene>
<keyword evidence="3" id="KW-1185">Reference proteome</keyword>
<evidence type="ECO:0000313" key="2">
    <source>
        <dbReference type="EMBL" id="TQV73221.1"/>
    </source>
</evidence>
<reference evidence="2 3" key="1">
    <citation type="submission" date="2019-06" db="EMBL/GenBank/DDBJ databases">
        <title>Whole genome sequence for Rhodospirillaceae sp. R148.</title>
        <authorList>
            <person name="Wang G."/>
        </authorList>
    </citation>
    <scope>NUCLEOTIDE SEQUENCE [LARGE SCALE GENOMIC DNA]</scope>
    <source>
        <strain evidence="2 3">R148</strain>
    </source>
</reference>
<dbReference type="Proteomes" id="UP000315252">
    <property type="component" value="Unassembled WGS sequence"/>
</dbReference>
<dbReference type="PROSITE" id="PS51340">
    <property type="entry name" value="MOSC"/>
    <property type="match status" value="1"/>
</dbReference>
<dbReference type="GO" id="GO:0030170">
    <property type="term" value="F:pyridoxal phosphate binding"/>
    <property type="evidence" value="ECO:0007669"/>
    <property type="project" value="InterPro"/>
</dbReference>
<accession>A0A545T7M7</accession>
<dbReference type="InterPro" id="IPR005302">
    <property type="entry name" value="MoCF_Sase_C"/>
</dbReference>
<name>A0A545T7M7_9PROT</name>
<feature type="domain" description="MOSC" evidence="1">
    <location>
        <begin position="98"/>
        <end position="251"/>
    </location>
</feature>